<dbReference type="GO" id="GO:0030246">
    <property type="term" value="F:carbohydrate binding"/>
    <property type="evidence" value="ECO:0007669"/>
    <property type="project" value="UniProtKB-KW"/>
</dbReference>
<dbReference type="GO" id="GO:0006493">
    <property type="term" value="P:protein O-linked glycosylation"/>
    <property type="evidence" value="ECO:0007669"/>
    <property type="project" value="TreeGrafter"/>
</dbReference>
<dbReference type="InterPro" id="IPR035992">
    <property type="entry name" value="Ricin_B-like_lectins"/>
</dbReference>
<evidence type="ECO:0000256" key="13">
    <source>
        <dbReference type="ARBA" id="ARBA00023136"/>
    </source>
</evidence>
<dbReference type="Pfam" id="PF00535">
    <property type="entry name" value="Glycos_transf_2"/>
    <property type="match status" value="1"/>
</dbReference>
<evidence type="ECO:0000256" key="5">
    <source>
        <dbReference type="ARBA" id="ARBA00022676"/>
    </source>
</evidence>
<keyword evidence="11 16" id="KW-1133">Transmembrane helix</keyword>
<sequence length="574" mass="65303">MGWLLRRRRTRLKQLAGVVILIFVLYKLDLFGLGGGEHTLNRVGDSVMDIRLKRYYDYQRTQGDRRGPGENDAPVSLTKEEQRRAKELHEKEGMNIVASDKVSLERALIDARSLACRTKVYPKDLPTCSVIIIYYNEAWSPILRTVHSVINRSPPQYLHEVILLDDSSTRPELAEPLHKYVRDTWPDGIVKIVRTPKRLGLISARLAGAEAATGDVIMFLDAHCEASNGWLEPLLARIKEKRSAVLCPSIDGISAETLMYQAGGGTAVGGFSWSLHFTWRYMTQKDASYRTSETDPLRSPTMPGGLFAADRRYFFEIGGYDPGMEIWGGENLELSFRVWMCGGSVEFIPCSKVGHIFRSTHPYGFPDKKRDYHGLNSLRMARVWMDDYIRLYYNHRTTLREADCGDISERIALRKRLKCHSFKWYLDNVYPDKFVLDTNVTAWGQVRNPDSNLCLDTLAADEHNSFKLALFSCQKGTNQLYSFSLKQELRREFQCAAAVGGTGPDVIMEMCHGVGLAQRWIYNTKTRQLRHYKSNLCLDTGGRASGKYVTISECTGAATQRWEWENWIGDTANT</sequence>
<keyword evidence="8" id="KW-0479">Metal-binding</keyword>
<evidence type="ECO:0000256" key="2">
    <source>
        <dbReference type="ARBA" id="ARBA00004323"/>
    </source>
</evidence>
<evidence type="ECO:0000313" key="18">
    <source>
        <dbReference type="EMBL" id="KAK2180404.1"/>
    </source>
</evidence>
<reference evidence="18" key="1">
    <citation type="journal article" date="2023" name="Mol. Biol. Evol.">
        <title>Third-Generation Sequencing Reveals the Adaptive Role of the Epigenome in Three Deep-Sea Polychaetes.</title>
        <authorList>
            <person name="Perez M."/>
            <person name="Aroh O."/>
            <person name="Sun Y."/>
            <person name="Lan Y."/>
            <person name="Juniper S.K."/>
            <person name="Young C.R."/>
            <person name="Angers B."/>
            <person name="Qian P.Y."/>
        </authorList>
    </citation>
    <scope>NUCLEOTIDE SEQUENCE</scope>
    <source>
        <strain evidence="18">R07B-5</strain>
    </source>
</reference>
<protein>
    <recommendedName>
        <fullName evidence="16">Polypeptide N-acetylgalactosaminyltransferase</fullName>
        <ecNumber evidence="16">2.4.1.-</ecNumber>
    </recommendedName>
    <alternativeName>
        <fullName evidence="16">Protein-UDP acetylgalactosaminyltransferase</fullName>
    </alternativeName>
</protein>
<dbReference type="InterPro" id="IPR000772">
    <property type="entry name" value="Ricin_B_lectin"/>
</dbReference>
<dbReference type="CDD" id="cd02510">
    <property type="entry name" value="pp-GalNAc-T"/>
    <property type="match status" value="1"/>
</dbReference>
<evidence type="ECO:0000256" key="8">
    <source>
        <dbReference type="ARBA" id="ARBA00022723"/>
    </source>
</evidence>
<dbReference type="SUPFAM" id="SSF50370">
    <property type="entry name" value="Ricin B-like lectins"/>
    <property type="match status" value="1"/>
</dbReference>
<evidence type="ECO:0000256" key="12">
    <source>
        <dbReference type="ARBA" id="ARBA00023034"/>
    </source>
</evidence>
<feature type="transmembrane region" description="Helical" evidence="16">
    <location>
        <begin position="12"/>
        <end position="33"/>
    </location>
</feature>
<dbReference type="InterPro" id="IPR001173">
    <property type="entry name" value="Glyco_trans_2-like"/>
</dbReference>
<evidence type="ECO:0000256" key="1">
    <source>
        <dbReference type="ARBA" id="ARBA00001936"/>
    </source>
</evidence>
<dbReference type="Proteomes" id="UP001209878">
    <property type="component" value="Unassembled WGS sequence"/>
</dbReference>
<comment type="similarity">
    <text evidence="4 16">Belongs to the glycosyltransferase 2 family. GalNAc-T subfamily.</text>
</comment>
<evidence type="ECO:0000256" key="6">
    <source>
        <dbReference type="ARBA" id="ARBA00022679"/>
    </source>
</evidence>
<keyword evidence="19" id="KW-1185">Reference proteome</keyword>
<dbReference type="SUPFAM" id="SSF53448">
    <property type="entry name" value="Nucleotide-diphospho-sugar transferases"/>
    <property type="match status" value="1"/>
</dbReference>
<comment type="caution">
    <text evidence="18">The sequence shown here is derived from an EMBL/GenBank/DDBJ whole genome shotgun (WGS) entry which is preliminary data.</text>
</comment>
<dbReference type="SMART" id="SM00458">
    <property type="entry name" value="RICIN"/>
    <property type="match status" value="1"/>
</dbReference>
<evidence type="ECO:0000256" key="14">
    <source>
        <dbReference type="ARBA" id="ARBA00023157"/>
    </source>
</evidence>
<dbReference type="PANTHER" id="PTHR11675:SF43">
    <property type="entry name" value="POLYPEPTIDE N-ACETYLGALACTOSAMINYLTRANSFERASE 1"/>
    <property type="match status" value="1"/>
</dbReference>
<dbReference type="AlphaFoldDB" id="A0AAD9KZU7"/>
<comment type="pathway">
    <text evidence="3 16">Protein modification; protein glycosylation.</text>
</comment>
<dbReference type="InterPro" id="IPR029044">
    <property type="entry name" value="Nucleotide-diphossugar_trans"/>
</dbReference>
<dbReference type="PANTHER" id="PTHR11675">
    <property type="entry name" value="N-ACETYLGALACTOSAMINYLTRANSFERASE"/>
    <property type="match status" value="1"/>
</dbReference>
<dbReference type="Pfam" id="PF00652">
    <property type="entry name" value="Ricin_B_lectin"/>
    <property type="match status" value="1"/>
</dbReference>
<keyword evidence="7 16" id="KW-0812">Transmembrane</keyword>
<keyword evidence="10" id="KW-0735">Signal-anchor</keyword>
<dbReference type="FunFam" id="3.90.550.10:FF:000021">
    <property type="entry name" value="Polypeptide N-acetylgalactosaminyltransferase"/>
    <property type="match status" value="1"/>
</dbReference>
<evidence type="ECO:0000256" key="11">
    <source>
        <dbReference type="ARBA" id="ARBA00022989"/>
    </source>
</evidence>
<evidence type="ECO:0000313" key="19">
    <source>
        <dbReference type="Proteomes" id="UP001209878"/>
    </source>
</evidence>
<comment type="subcellular location">
    <subcellularLocation>
        <location evidence="2 16">Golgi apparatus membrane</location>
        <topology evidence="2 16">Single-pass type II membrane protein</topology>
    </subcellularLocation>
</comment>
<accession>A0AAD9KZU7</accession>
<dbReference type="InterPro" id="IPR045885">
    <property type="entry name" value="GalNAc-T"/>
</dbReference>
<keyword evidence="13 16" id="KW-0472">Membrane</keyword>
<evidence type="ECO:0000256" key="16">
    <source>
        <dbReference type="RuleBase" id="RU361242"/>
    </source>
</evidence>
<evidence type="ECO:0000256" key="4">
    <source>
        <dbReference type="ARBA" id="ARBA00005680"/>
    </source>
</evidence>
<dbReference type="Gene3D" id="2.80.10.50">
    <property type="match status" value="1"/>
</dbReference>
<dbReference type="GO" id="GO:0004653">
    <property type="term" value="F:polypeptide N-acetylgalactosaminyltransferase activity"/>
    <property type="evidence" value="ECO:0007669"/>
    <property type="project" value="TreeGrafter"/>
</dbReference>
<keyword evidence="12 16" id="KW-0333">Golgi apparatus</keyword>
<dbReference type="EC" id="2.4.1.-" evidence="16"/>
<evidence type="ECO:0000259" key="17">
    <source>
        <dbReference type="SMART" id="SM00458"/>
    </source>
</evidence>
<dbReference type="GO" id="GO:0046872">
    <property type="term" value="F:metal ion binding"/>
    <property type="evidence" value="ECO:0007669"/>
    <property type="project" value="UniProtKB-KW"/>
</dbReference>
<proteinExistence type="inferred from homology"/>
<evidence type="ECO:0000256" key="10">
    <source>
        <dbReference type="ARBA" id="ARBA00022968"/>
    </source>
</evidence>
<comment type="cofactor">
    <cofactor evidence="1 16">
        <name>Mn(2+)</name>
        <dbReference type="ChEBI" id="CHEBI:29035"/>
    </cofactor>
</comment>
<evidence type="ECO:0000256" key="7">
    <source>
        <dbReference type="ARBA" id="ARBA00022692"/>
    </source>
</evidence>
<keyword evidence="15 16" id="KW-0464">Manganese</keyword>
<name>A0AAD9KZU7_RIDPI</name>
<keyword evidence="14 16" id="KW-1015">Disulfide bond</keyword>
<dbReference type="Gene3D" id="3.90.550.10">
    <property type="entry name" value="Spore Coat Polysaccharide Biosynthesis Protein SpsA, Chain A"/>
    <property type="match status" value="1"/>
</dbReference>
<evidence type="ECO:0000256" key="9">
    <source>
        <dbReference type="ARBA" id="ARBA00022734"/>
    </source>
</evidence>
<feature type="domain" description="Ricin B lectin" evidence="17">
    <location>
        <begin position="440"/>
        <end position="565"/>
    </location>
</feature>
<evidence type="ECO:0000256" key="15">
    <source>
        <dbReference type="ARBA" id="ARBA00023211"/>
    </source>
</evidence>
<keyword evidence="5 16" id="KW-0328">Glycosyltransferase</keyword>
<organism evidence="18 19">
    <name type="scientific">Ridgeia piscesae</name>
    <name type="common">Tubeworm</name>
    <dbReference type="NCBI Taxonomy" id="27915"/>
    <lineage>
        <taxon>Eukaryota</taxon>
        <taxon>Metazoa</taxon>
        <taxon>Spiralia</taxon>
        <taxon>Lophotrochozoa</taxon>
        <taxon>Annelida</taxon>
        <taxon>Polychaeta</taxon>
        <taxon>Sedentaria</taxon>
        <taxon>Canalipalpata</taxon>
        <taxon>Sabellida</taxon>
        <taxon>Siboglinidae</taxon>
        <taxon>Ridgeia</taxon>
    </lineage>
</organism>
<dbReference type="EMBL" id="JAODUO010000444">
    <property type="protein sequence ID" value="KAK2180404.1"/>
    <property type="molecule type" value="Genomic_DNA"/>
</dbReference>
<gene>
    <name evidence="18" type="ORF">NP493_444g01027</name>
</gene>
<keyword evidence="9 16" id="KW-0430">Lectin</keyword>
<dbReference type="PROSITE" id="PS50231">
    <property type="entry name" value="RICIN_B_LECTIN"/>
    <property type="match status" value="1"/>
</dbReference>
<evidence type="ECO:0000256" key="3">
    <source>
        <dbReference type="ARBA" id="ARBA00004922"/>
    </source>
</evidence>
<dbReference type="GO" id="GO:0000139">
    <property type="term" value="C:Golgi membrane"/>
    <property type="evidence" value="ECO:0007669"/>
    <property type="project" value="UniProtKB-SubCell"/>
</dbReference>
<keyword evidence="6 16" id="KW-0808">Transferase</keyword>